<organism evidence="2 3">
    <name type="scientific">Eumeta variegata</name>
    <name type="common">Bagworm moth</name>
    <name type="synonym">Eumeta japonica</name>
    <dbReference type="NCBI Taxonomy" id="151549"/>
    <lineage>
        <taxon>Eukaryota</taxon>
        <taxon>Metazoa</taxon>
        <taxon>Ecdysozoa</taxon>
        <taxon>Arthropoda</taxon>
        <taxon>Hexapoda</taxon>
        <taxon>Insecta</taxon>
        <taxon>Pterygota</taxon>
        <taxon>Neoptera</taxon>
        <taxon>Endopterygota</taxon>
        <taxon>Lepidoptera</taxon>
        <taxon>Glossata</taxon>
        <taxon>Ditrysia</taxon>
        <taxon>Tineoidea</taxon>
        <taxon>Psychidae</taxon>
        <taxon>Oiketicinae</taxon>
        <taxon>Eumeta</taxon>
    </lineage>
</organism>
<gene>
    <name evidence="2" type="ORF">EVAR_61772_1</name>
</gene>
<sequence length="120" mass="13061">MKYNVPTSRHKASPTAAVAPALDKASDAKGDSVLRHGNGPDRTAGGGAPRRRHAAPAALGRDKNEPATKRQQMQASSAHVGTTANAEYERCKRRTKTARHEYRAILTPRALRRVIHFGRT</sequence>
<dbReference type="AlphaFoldDB" id="A0A4C1Z2W7"/>
<feature type="compositionally biased region" description="Basic and acidic residues" evidence="1">
    <location>
        <begin position="24"/>
        <end position="34"/>
    </location>
</feature>
<comment type="caution">
    <text evidence="2">The sequence shown here is derived from an EMBL/GenBank/DDBJ whole genome shotgun (WGS) entry which is preliminary data.</text>
</comment>
<feature type="compositionally biased region" description="Polar residues" evidence="1">
    <location>
        <begin position="69"/>
        <end position="85"/>
    </location>
</feature>
<name>A0A4C1Z2W7_EUMVA</name>
<feature type="region of interest" description="Disordered" evidence="1">
    <location>
        <begin position="1"/>
        <end position="100"/>
    </location>
</feature>
<proteinExistence type="predicted"/>
<evidence type="ECO:0000256" key="1">
    <source>
        <dbReference type="SAM" id="MobiDB-lite"/>
    </source>
</evidence>
<dbReference type="Proteomes" id="UP000299102">
    <property type="component" value="Unassembled WGS sequence"/>
</dbReference>
<accession>A0A4C1Z2W7</accession>
<reference evidence="2 3" key="1">
    <citation type="journal article" date="2019" name="Commun. Biol.">
        <title>The bagworm genome reveals a unique fibroin gene that provides high tensile strength.</title>
        <authorList>
            <person name="Kono N."/>
            <person name="Nakamura H."/>
            <person name="Ohtoshi R."/>
            <person name="Tomita M."/>
            <person name="Numata K."/>
            <person name="Arakawa K."/>
        </authorList>
    </citation>
    <scope>NUCLEOTIDE SEQUENCE [LARGE SCALE GENOMIC DNA]</scope>
</reference>
<keyword evidence="3" id="KW-1185">Reference proteome</keyword>
<protein>
    <submittedName>
        <fullName evidence="2">Uncharacterized protein</fullName>
    </submittedName>
</protein>
<evidence type="ECO:0000313" key="3">
    <source>
        <dbReference type="Proteomes" id="UP000299102"/>
    </source>
</evidence>
<dbReference type="EMBL" id="BGZK01001508">
    <property type="protein sequence ID" value="GBP81374.1"/>
    <property type="molecule type" value="Genomic_DNA"/>
</dbReference>
<evidence type="ECO:0000313" key="2">
    <source>
        <dbReference type="EMBL" id="GBP81374.1"/>
    </source>
</evidence>